<dbReference type="InterPro" id="IPR003347">
    <property type="entry name" value="JmjC_dom"/>
</dbReference>
<dbReference type="SMART" id="SM00558">
    <property type="entry name" value="JmjC"/>
    <property type="match status" value="1"/>
</dbReference>
<feature type="domain" description="JmjC" evidence="1">
    <location>
        <begin position="482"/>
        <end position="670"/>
    </location>
</feature>
<protein>
    <submittedName>
        <fullName evidence="3">Uncharacterized protein LOC118277310</fullName>
    </submittedName>
</protein>
<dbReference type="InterPro" id="IPR032675">
    <property type="entry name" value="LRR_dom_sf"/>
</dbReference>
<evidence type="ECO:0000313" key="2">
    <source>
        <dbReference type="Proteomes" id="UP000829999"/>
    </source>
</evidence>
<accession>A0A9R0DRT8</accession>
<gene>
    <name evidence="3" type="primary">LOC118277310</name>
</gene>
<proteinExistence type="predicted"/>
<dbReference type="Gene3D" id="3.80.10.10">
    <property type="entry name" value="Ribonuclease Inhibitor"/>
    <property type="match status" value="2"/>
</dbReference>
<dbReference type="SUPFAM" id="SSF52058">
    <property type="entry name" value="L domain-like"/>
    <property type="match status" value="1"/>
</dbReference>
<dbReference type="InterPro" id="IPR014710">
    <property type="entry name" value="RmlC-like_jellyroll"/>
</dbReference>
<reference evidence="3" key="1">
    <citation type="submission" date="2025-08" db="UniProtKB">
        <authorList>
            <consortium name="RefSeq"/>
        </authorList>
    </citation>
    <scope>IDENTIFICATION</scope>
    <source>
        <tissue evidence="3">Whole larval tissue</tissue>
    </source>
</reference>
<dbReference type="CTD" id="100137047"/>
<organism evidence="2 3">
    <name type="scientific">Spodoptera frugiperda</name>
    <name type="common">Fall armyworm</name>
    <dbReference type="NCBI Taxonomy" id="7108"/>
    <lineage>
        <taxon>Eukaryota</taxon>
        <taxon>Metazoa</taxon>
        <taxon>Ecdysozoa</taxon>
        <taxon>Arthropoda</taxon>
        <taxon>Hexapoda</taxon>
        <taxon>Insecta</taxon>
        <taxon>Pterygota</taxon>
        <taxon>Neoptera</taxon>
        <taxon>Endopterygota</taxon>
        <taxon>Lepidoptera</taxon>
        <taxon>Glossata</taxon>
        <taxon>Ditrysia</taxon>
        <taxon>Noctuoidea</taxon>
        <taxon>Noctuidae</taxon>
        <taxon>Amphipyrinae</taxon>
        <taxon>Spodoptera</taxon>
    </lineage>
</organism>
<dbReference type="PROSITE" id="PS51184">
    <property type="entry name" value="JMJC"/>
    <property type="match status" value="1"/>
</dbReference>
<evidence type="ECO:0000313" key="3">
    <source>
        <dbReference type="RefSeq" id="XP_050552397.1"/>
    </source>
</evidence>
<dbReference type="PANTHER" id="PTHR12461">
    <property type="entry name" value="HYPOXIA-INDUCIBLE FACTOR 1 ALPHA INHIBITOR-RELATED"/>
    <property type="match status" value="1"/>
</dbReference>
<dbReference type="SUPFAM" id="SSF51197">
    <property type="entry name" value="Clavaminate synthase-like"/>
    <property type="match status" value="1"/>
</dbReference>
<dbReference type="SMART" id="SM00365">
    <property type="entry name" value="LRR_SD22"/>
    <property type="match status" value="2"/>
</dbReference>
<dbReference type="Proteomes" id="UP000829999">
    <property type="component" value="Chromosome 10"/>
</dbReference>
<dbReference type="CDD" id="cd21340">
    <property type="entry name" value="PPP1R42"/>
    <property type="match status" value="1"/>
</dbReference>
<keyword evidence="2" id="KW-1185">Reference proteome</keyword>
<dbReference type="OrthoDB" id="415358at2759"/>
<dbReference type="Gene3D" id="2.60.120.10">
    <property type="entry name" value="Jelly Rolls"/>
    <property type="match status" value="1"/>
</dbReference>
<dbReference type="Pfam" id="PF13621">
    <property type="entry name" value="Cupin_8"/>
    <property type="match status" value="1"/>
</dbReference>
<dbReference type="GeneID" id="118277310"/>
<dbReference type="PROSITE" id="PS51450">
    <property type="entry name" value="LRR"/>
    <property type="match status" value="2"/>
</dbReference>
<dbReference type="PANTHER" id="PTHR12461:SF99">
    <property type="entry name" value="BIFUNCTIONAL PEPTIDASE AND (3S)-LYSYL HYDROXYLASE JMJD7"/>
    <property type="match status" value="1"/>
</dbReference>
<dbReference type="InterPro" id="IPR001611">
    <property type="entry name" value="Leu-rich_rpt"/>
</dbReference>
<dbReference type="InterPro" id="IPR041667">
    <property type="entry name" value="Cupin_8"/>
</dbReference>
<dbReference type="RefSeq" id="XP_050552397.1">
    <property type="nucleotide sequence ID" value="XM_050696440.1"/>
</dbReference>
<dbReference type="AlphaFoldDB" id="A0A9R0DRT8"/>
<sequence>MNTSKLTDLKENEEKIRKQAKKLLRQKTSEILKKQTHLFMHEKSLTKIPVPKNPNQILYAYYHNNQLTKIENIELLYNVTHLHLQWNKITKMEGLESLHSLKKLYLGNNKISVVENLEGLKYLEELHIEKQNLDGPDTLCFDPRTLIYIGGSLRILNVSENKLTDMAWVKPLRQLEVLVARKNNLENYQAVADDLCTLLSLVEINFLGNPMTRKHRYKETIIARCSQLRILDTVAIHSTSKTFMRNFDKVVRLRQLHEKNKIETTRRGADEFFDLNMLSGPRAQSALSIAEFSNQKPKVTAFDSTYTFMPRAFWRMRKTPSPHEGIAPPMEPPPPPKQPISDNDIFPIKGILKKPMPMKYISLYLGNSIAETGILEPMQFLREYVSKNIPVVIRNGCSHWPAVSKWNAAYFREKIPDKNVVVAITPNGLADGITKNEKGEEYFVTPHETTMTMAQFLDGLDEKRENYIQYIQKQNSNLTTDFPELMEDVYAEIPFASEAFDKLPDAVNFWMGDERAITSMHKDPYENIYCVIDGYKDFILIPPTDLPFVPYKRYPQAEFRYTDNKWDIVPVETVNMVKPTSADIDIVQNDDFIQPSGLPWISIDPLSPNYFKYPQFKRAHVYSVRLKKGDCLYLPSLWFHHVRQSHGCIAVNYWYDMEFDVKYCYFKMLEKLCGNY</sequence>
<evidence type="ECO:0000259" key="1">
    <source>
        <dbReference type="PROSITE" id="PS51184"/>
    </source>
</evidence>
<name>A0A9R0DRT8_SPOFR</name>